<keyword evidence="3" id="KW-0012">Acyltransferase</keyword>
<evidence type="ECO:0008006" key="6">
    <source>
        <dbReference type="Google" id="ProtNLM"/>
    </source>
</evidence>
<gene>
    <name evidence="4" type="ORF">ZIOFF_049673</name>
</gene>
<dbReference type="InterPro" id="IPR050317">
    <property type="entry name" value="Plant_Fungal_Acyltransferase"/>
</dbReference>
<dbReference type="AlphaFoldDB" id="A0A8J5KFV9"/>
<evidence type="ECO:0000256" key="2">
    <source>
        <dbReference type="ARBA" id="ARBA00022679"/>
    </source>
</evidence>
<evidence type="ECO:0000313" key="4">
    <source>
        <dbReference type="EMBL" id="KAG6488430.1"/>
    </source>
</evidence>
<dbReference type="PANTHER" id="PTHR31642:SF115">
    <property type="entry name" value="PROTEIN ECERIFERUM 26-LIKE"/>
    <property type="match status" value="1"/>
</dbReference>
<dbReference type="Pfam" id="PF02458">
    <property type="entry name" value="Transferase"/>
    <property type="match status" value="1"/>
</dbReference>
<dbReference type="Proteomes" id="UP000734854">
    <property type="component" value="Unassembled WGS sequence"/>
</dbReference>
<keyword evidence="2" id="KW-0808">Transferase</keyword>
<dbReference type="EMBL" id="JACMSC010000014">
    <property type="protein sequence ID" value="KAG6488430.1"/>
    <property type="molecule type" value="Genomic_DNA"/>
</dbReference>
<dbReference type="GO" id="GO:0016747">
    <property type="term" value="F:acyltransferase activity, transferring groups other than amino-acyl groups"/>
    <property type="evidence" value="ECO:0007669"/>
    <property type="project" value="TreeGrafter"/>
</dbReference>
<dbReference type="InterPro" id="IPR023213">
    <property type="entry name" value="CAT-like_dom_sf"/>
</dbReference>
<dbReference type="PANTHER" id="PTHR31642">
    <property type="entry name" value="TRICHOTHECENE 3-O-ACETYLTRANSFERASE"/>
    <property type="match status" value="1"/>
</dbReference>
<organism evidence="4 5">
    <name type="scientific">Zingiber officinale</name>
    <name type="common">Ginger</name>
    <name type="synonym">Amomum zingiber</name>
    <dbReference type="NCBI Taxonomy" id="94328"/>
    <lineage>
        <taxon>Eukaryota</taxon>
        <taxon>Viridiplantae</taxon>
        <taxon>Streptophyta</taxon>
        <taxon>Embryophyta</taxon>
        <taxon>Tracheophyta</taxon>
        <taxon>Spermatophyta</taxon>
        <taxon>Magnoliopsida</taxon>
        <taxon>Liliopsida</taxon>
        <taxon>Zingiberales</taxon>
        <taxon>Zingiberaceae</taxon>
        <taxon>Zingiber</taxon>
    </lineage>
</organism>
<evidence type="ECO:0000256" key="3">
    <source>
        <dbReference type="ARBA" id="ARBA00023315"/>
    </source>
</evidence>
<reference evidence="4 5" key="1">
    <citation type="submission" date="2020-08" db="EMBL/GenBank/DDBJ databases">
        <title>Plant Genome Project.</title>
        <authorList>
            <person name="Zhang R.-G."/>
        </authorList>
    </citation>
    <scope>NUCLEOTIDE SEQUENCE [LARGE SCALE GENOMIC DNA]</scope>
    <source>
        <tissue evidence="4">Rhizome</tissue>
    </source>
</reference>
<keyword evidence="5" id="KW-1185">Reference proteome</keyword>
<dbReference type="Gene3D" id="3.30.559.10">
    <property type="entry name" value="Chloramphenicol acetyltransferase-like domain"/>
    <property type="match status" value="2"/>
</dbReference>
<sequence>MDLRFTVVAAFTRNLRSQRTNLSGEIFEEAVLADPVLEAELLPELLADLVAASALPDLDGDDLARISAGGEQAVRRKGDRVRASSRSSFVPVLDNPSNTEWKRRRGSVKRATSQAMGVEQEKSAVYGHMFSTVVPGDVTGEAVVHELADMDLVTKLHYLRAVYYFSQSEVVDGLAITDLKRPMFPWLNVLYPLAGRIRRAEAGRPFIKCNDCGLRIVEASCSKTLEEWLDAEDDPRWRSLVPEKILGPELPFSPLVYIQFTRFKCGGMAIGYSWSHVLGDAASATNCINLWGDFLNGNDPPTKPFQLSNMQNTAQDYAPQKAPASVKQVEIANDCWLFPNACKMATHSFKITETELDKEQKGQKLQFELIAALFWSCLSKIQSGKELKLATICRHGTQAKCSDMLSNNIRTSTVKLDSSAASVGLFRLANLIVEQELDELESVEQLVDRNSGKPDFLLYGANLTFVDMRGINLFGLELKGQKPVKVDLSIDGVGDEGAVLVLPCPQRSDVTVMVILPEDQIPKLRRVLDSEFGIA</sequence>
<proteinExistence type="inferred from homology"/>
<comment type="similarity">
    <text evidence="1">Belongs to the plant acyltransferase family.</text>
</comment>
<name>A0A8J5KFV9_ZINOF</name>
<comment type="caution">
    <text evidence="4">The sequence shown here is derived from an EMBL/GenBank/DDBJ whole genome shotgun (WGS) entry which is preliminary data.</text>
</comment>
<accession>A0A8J5KFV9</accession>
<evidence type="ECO:0000256" key="1">
    <source>
        <dbReference type="ARBA" id="ARBA00009861"/>
    </source>
</evidence>
<evidence type="ECO:0000313" key="5">
    <source>
        <dbReference type="Proteomes" id="UP000734854"/>
    </source>
</evidence>
<protein>
    <recommendedName>
        <fullName evidence="6">Protein ECERIFERUM 26-like</fullName>
    </recommendedName>
</protein>